<dbReference type="GeneID" id="18809230"/>
<dbReference type="HOGENOM" id="CLU_138681_0_0_1"/>
<gene>
    <name evidence="2" type="ORF">SERLADRAFT_349839</name>
</gene>
<evidence type="ECO:0000256" key="1">
    <source>
        <dbReference type="SAM" id="SignalP"/>
    </source>
</evidence>
<evidence type="ECO:0000313" key="2">
    <source>
        <dbReference type="EMBL" id="EGO23857.1"/>
    </source>
</evidence>
<reference evidence="3" key="1">
    <citation type="journal article" date="2011" name="Science">
        <title>The plant cell wall-decomposing machinery underlies the functional diversity of forest fungi.</title>
        <authorList>
            <person name="Eastwood D.C."/>
            <person name="Floudas D."/>
            <person name="Binder M."/>
            <person name="Majcherczyk A."/>
            <person name="Schneider P."/>
            <person name="Aerts A."/>
            <person name="Asiegbu F.O."/>
            <person name="Baker S.E."/>
            <person name="Barry K."/>
            <person name="Bendiksby M."/>
            <person name="Blumentritt M."/>
            <person name="Coutinho P.M."/>
            <person name="Cullen D."/>
            <person name="de Vries R.P."/>
            <person name="Gathman A."/>
            <person name="Goodell B."/>
            <person name="Henrissat B."/>
            <person name="Ihrmark K."/>
            <person name="Kauserud H."/>
            <person name="Kohler A."/>
            <person name="LaButti K."/>
            <person name="Lapidus A."/>
            <person name="Lavin J.L."/>
            <person name="Lee Y.-H."/>
            <person name="Lindquist E."/>
            <person name="Lilly W."/>
            <person name="Lucas S."/>
            <person name="Morin E."/>
            <person name="Murat C."/>
            <person name="Oguiza J.A."/>
            <person name="Park J."/>
            <person name="Pisabarro A.G."/>
            <person name="Riley R."/>
            <person name="Rosling A."/>
            <person name="Salamov A."/>
            <person name="Schmidt O."/>
            <person name="Schmutz J."/>
            <person name="Skrede I."/>
            <person name="Stenlid J."/>
            <person name="Wiebenga A."/>
            <person name="Xie X."/>
            <person name="Kuees U."/>
            <person name="Hibbett D.S."/>
            <person name="Hoffmeister D."/>
            <person name="Hoegberg N."/>
            <person name="Martin F."/>
            <person name="Grigoriev I.V."/>
            <person name="Watkinson S.C."/>
        </authorList>
    </citation>
    <scope>NUCLEOTIDE SEQUENCE [LARGE SCALE GENOMIC DNA]</scope>
    <source>
        <strain evidence="3">S7.9</strain>
    </source>
</reference>
<dbReference type="AlphaFoldDB" id="F8NZ37"/>
<sequence>MSICRLLSVLLVVFFTSIASNAAVVRDTPAGTISSPADDTTIAPGASFDFHYNTRADYGVSSYNFTVWLWSNVSLTMASPGQLATGHYFGRFSEENYPGTNVVIFWIHDNPVPAQLVMPDLAISPGGFGAGANGTNAIFYIVVIEEWASGEAALGTRFSTASNRIMYNSSSRV</sequence>
<feature type="chain" id="PRO_5003376425" evidence="1">
    <location>
        <begin position="23"/>
        <end position="173"/>
    </location>
</feature>
<dbReference type="OrthoDB" id="3944184at2759"/>
<feature type="signal peptide" evidence="1">
    <location>
        <begin position="1"/>
        <end position="22"/>
    </location>
</feature>
<proteinExistence type="predicted"/>
<dbReference type="EMBL" id="GL945435">
    <property type="protein sequence ID" value="EGO23857.1"/>
    <property type="molecule type" value="Genomic_DNA"/>
</dbReference>
<evidence type="ECO:0000313" key="3">
    <source>
        <dbReference type="Proteomes" id="UP000008064"/>
    </source>
</evidence>
<protein>
    <submittedName>
        <fullName evidence="2">Uncharacterized protein</fullName>
    </submittedName>
</protein>
<dbReference type="Proteomes" id="UP000008064">
    <property type="component" value="Unassembled WGS sequence"/>
</dbReference>
<organism evidence="3">
    <name type="scientific">Serpula lacrymans var. lacrymans (strain S7.9)</name>
    <name type="common">Dry rot fungus</name>
    <dbReference type="NCBI Taxonomy" id="578457"/>
    <lineage>
        <taxon>Eukaryota</taxon>
        <taxon>Fungi</taxon>
        <taxon>Dikarya</taxon>
        <taxon>Basidiomycota</taxon>
        <taxon>Agaricomycotina</taxon>
        <taxon>Agaricomycetes</taxon>
        <taxon>Agaricomycetidae</taxon>
        <taxon>Boletales</taxon>
        <taxon>Coniophorineae</taxon>
        <taxon>Serpulaceae</taxon>
        <taxon>Serpula</taxon>
    </lineage>
</organism>
<name>F8NZ37_SERL9</name>
<keyword evidence="1" id="KW-0732">Signal</keyword>
<accession>F8NZ37</accession>
<dbReference type="RefSeq" id="XP_007319619.1">
    <property type="nucleotide sequence ID" value="XM_007319557.1"/>
</dbReference>
<dbReference type="KEGG" id="sla:SERLADRAFT_349839"/>